<accession>G0UAR4</accession>
<dbReference type="AlphaFoldDB" id="G0UAR4"/>
<dbReference type="PANTHER" id="PTHR21255:SF41">
    <property type="entry name" value="LIGHT CHAIN, PUTATIVE-RELATED"/>
    <property type="match status" value="1"/>
</dbReference>
<organism evidence="1">
    <name type="scientific">Trypanosoma vivax (strain Y486)</name>
    <dbReference type="NCBI Taxonomy" id="1055687"/>
    <lineage>
        <taxon>Eukaryota</taxon>
        <taxon>Discoba</taxon>
        <taxon>Euglenozoa</taxon>
        <taxon>Kinetoplastea</taxon>
        <taxon>Metakinetoplastina</taxon>
        <taxon>Trypanosomatida</taxon>
        <taxon>Trypanosomatidae</taxon>
        <taxon>Trypanosoma</taxon>
        <taxon>Duttonella</taxon>
    </lineage>
</organism>
<proteinExistence type="predicted"/>
<protein>
    <submittedName>
        <fullName evidence="1">Putative dynein light chain</fullName>
    </submittedName>
</protein>
<dbReference type="Gene3D" id="3.30.1140.40">
    <property type="entry name" value="Tctex-1"/>
    <property type="match status" value="1"/>
</dbReference>
<dbReference type="Pfam" id="PF03645">
    <property type="entry name" value="Tctex-1"/>
    <property type="match status" value="1"/>
</dbReference>
<dbReference type="OMA" id="RINEWMS"/>
<dbReference type="InterPro" id="IPR005334">
    <property type="entry name" value="Tctex-1-like"/>
</dbReference>
<dbReference type="VEuPathDB" id="TriTrypDB:TvY486_1103840"/>
<dbReference type="EMBL" id="HE573027">
    <property type="protein sequence ID" value="CCC52900.1"/>
    <property type="molecule type" value="Genomic_DNA"/>
</dbReference>
<dbReference type="GO" id="GO:0045505">
    <property type="term" value="F:dynein intermediate chain binding"/>
    <property type="evidence" value="ECO:0007669"/>
    <property type="project" value="TreeGrafter"/>
</dbReference>
<name>G0UAR4_TRYVY</name>
<dbReference type="PANTHER" id="PTHR21255">
    <property type="entry name" value="T-COMPLEX-ASSOCIATED-TESTIS-EXPRESSED 1/ DYNEIN LIGHT CHAIN"/>
    <property type="match status" value="1"/>
</dbReference>
<gene>
    <name evidence="1" type="ORF">TVY486_1103840</name>
</gene>
<dbReference type="GO" id="GO:0007018">
    <property type="term" value="P:microtubule-based movement"/>
    <property type="evidence" value="ECO:0007669"/>
    <property type="project" value="TreeGrafter"/>
</dbReference>
<dbReference type="GO" id="GO:0005868">
    <property type="term" value="C:cytoplasmic dynein complex"/>
    <property type="evidence" value="ECO:0007669"/>
    <property type="project" value="TreeGrafter"/>
</dbReference>
<dbReference type="CDD" id="cd21455">
    <property type="entry name" value="DLC-like_DYNLT1_DYNLT3"/>
    <property type="match status" value="1"/>
</dbReference>
<sequence>MATDNHEETHEDVTVNSEVIQEEVATLLRLKFGQEVWNPRKVDSWVDDVIDGVLRNLTDMKKPFKFVVSCVVMQRTGAAISTGFISLWDNTFDGVVHVPYENDTLHCFVTVFFVKID</sequence>
<dbReference type="InterPro" id="IPR038586">
    <property type="entry name" value="Tctex-1-like_sf"/>
</dbReference>
<reference evidence="1" key="1">
    <citation type="journal article" date="2012" name="Proc. Natl. Acad. Sci. U.S.A.">
        <title>Antigenic diversity is generated by distinct evolutionary mechanisms in African trypanosome species.</title>
        <authorList>
            <person name="Jackson A.P."/>
            <person name="Berry A."/>
            <person name="Aslett M."/>
            <person name="Allison H.C."/>
            <person name="Burton P."/>
            <person name="Vavrova-Anderson J."/>
            <person name="Brown R."/>
            <person name="Browne H."/>
            <person name="Corton N."/>
            <person name="Hauser H."/>
            <person name="Gamble J."/>
            <person name="Gilderthorp R."/>
            <person name="Marcello L."/>
            <person name="McQuillan J."/>
            <person name="Otto T.D."/>
            <person name="Quail M.A."/>
            <person name="Sanders M.J."/>
            <person name="van Tonder A."/>
            <person name="Ginger M.L."/>
            <person name="Field M.C."/>
            <person name="Barry J.D."/>
            <person name="Hertz-Fowler C."/>
            <person name="Berriman M."/>
        </authorList>
    </citation>
    <scope>NUCLEOTIDE SEQUENCE</scope>
    <source>
        <strain evidence="1">Y486</strain>
    </source>
</reference>
<evidence type="ECO:0000313" key="1">
    <source>
        <dbReference type="EMBL" id="CCC52900.1"/>
    </source>
</evidence>
<dbReference type="GO" id="GO:0005737">
    <property type="term" value="C:cytoplasm"/>
    <property type="evidence" value="ECO:0007669"/>
    <property type="project" value="TreeGrafter"/>
</dbReference>